<reference evidence="3" key="1">
    <citation type="submission" date="2015-04" db="EMBL/GenBank/DDBJ databases">
        <title>The genome sequence of the plant pathogenic Rhizarian Plasmodiophora brassicae reveals insights in its biotrophic life cycle and the origin of chitin synthesis.</title>
        <authorList>
            <person name="Schwelm A."/>
            <person name="Fogelqvist J."/>
            <person name="Knaust A."/>
            <person name="Julke S."/>
            <person name="Lilja T."/>
            <person name="Dhandapani V."/>
            <person name="Bonilla-Rosso G."/>
            <person name="Karlsson M."/>
            <person name="Shevchenko A."/>
            <person name="Choi S.R."/>
            <person name="Kim H.G."/>
            <person name="Park J.Y."/>
            <person name="Lim Y.P."/>
            <person name="Ludwig-Muller J."/>
            <person name="Dixelius C."/>
        </authorList>
    </citation>
    <scope>NUCLEOTIDE SEQUENCE</scope>
    <source>
        <tissue evidence="3">Potato root galls</tissue>
    </source>
</reference>
<feature type="compositionally biased region" description="Acidic residues" evidence="1">
    <location>
        <begin position="174"/>
        <end position="183"/>
    </location>
</feature>
<dbReference type="EMBL" id="HACM01008594">
    <property type="protein sequence ID" value="CRZ09036.1"/>
    <property type="molecule type" value="Transcribed_RNA"/>
</dbReference>
<accession>A0A0H5R566</accession>
<feature type="compositionally biased region" description="Basic and acidic residues" evidence="1">
    <location>
        <begin position="184"/>
        <end position="222"/>
    </location>
</feature>
<sequence length="302" mass="34507">MMKAILCNAAIFCIVLTTNIGSANPEHGSSSQVPSATGYDSPKTYGNEPIYNWKTDIITFVHKADDVLDSCSNDVRSVNVDQRAIHESMHAMVRSYNRKNDLAFGKKVPSSIVQKFEYQRKLTREERIRNNEERAKLYKFLVGEDYASKIEHKGKRGGDDYQEGGNDGYSSDYYQEDDYDEGGYENREKEDGYGNREKEDGYGKPEKKDGYRNNEKDESTENKEDDESYEINEEDESYEYNDQEDGYGNNDSEGAYGKLKKVESYGMQKEEGAYGKQNEEGAYGTRKEEIAYGKQKEGDAYV</sequence>
<evidence type="ECO:0000256" key="2">
    <source>
        <dbReference type="SAM" id="SignalP"/>
    </source>
</evidence>
<organism evidence="3">
    <name type="scientific">Spongospora subterranea</name>
    <dbReference type="NCBI Taxonomy" id="70186"/>
    <lineage>
        <taxon>Eukaryota</taxon>
        <taxon>Sar</taxon>
        <taxon>Rhizaria</taxon>
        <taxon>Endomyxa</taxon>
        <taxon>Phytomyxea</taxon>
        <taxon>Plasmodiophorida</taxon>
        <taxon>Plasmodiophoridae</taxon>
        <taxon>Spongospora</taxon>
    </lineage>
</organism>
<feature type="region of interest" description="Disordered" evidence="1">
    <location>
        <begin position="152"/>
        <end position="256"/>
    </location>
</feature>
<dbReference type="AlphaFoldDB" id="A0A0H5R566"/>
<evidence type="ECO:0008006" key="4">
    <source>
        <dbReference type="Google" id="ProtNLM"/>
    </source>
</evidence>
<keyword evidence="2" id="KW-0732">Signal</keyword>
<feature type="non-terminal residue" evidence="3">
    <location>
        <position position="302"/>
    </location>
</feature>
<protein>
    <recommendedName>
        <fullName evidence="4">Cathepsin propeptide inhibitor domain-containing protein</fullName>
    </recommendedName>
</protein>
<proteinExistence type="predicted"/>
<feature type="signal peptide" evidence="2">
    <location>
        <begin position="1"/>
        <end position="23"/>
    </location>
</feature>
<name>A0A0H5R566_9EUKA</name>
<evidence type="ECO:0000313" key="3">
    <source>
        <dbReference type="EMBL" id="CRZ09036.1"/>
    </source>
</evidence>
<feature type="chain" id="PRO_5005223807" description="Cathepsin propeptide inhibitor domain-containing protein" evidence="2">
    <location>
        <begin position="24"/>
        <end position="302"/>
    </location>
</feature>
<evidence type="ECO:0000256" key="1">
    <source>
        <dbReference type="SAM" id="MobiDB-lite"/>
    </source>
</evidence>
<feature type="compositionally biased region" description="Acidic residues" evidence="1">
    <location>
        <begin position="223"/>
        <end position="245"/>
    </location>
</feature>